<dbReference type="Proteomes" id="UP001230426">
    <property type="component" value="Unassembled WGS sequence"/>
</dbReference>
<evidence type="ECO:0000313" key="2">
    <source>
        <dbReference type="Proteomes" id="UP001230426"/>
    </source>
</evidence>
<keyword evidence="2" id="KW-1185">Reference proteome</keyword>
<name>A0ABT9R369_9ACTN</name>
<evidence type="ECO:0000313" key="1">
    <source>
        <dbReference type="EMBL" id="MDP9863671.1"/>
    </source>
</evidence>
<accession>A0ABT9R369</accession>
<comment type="caution">
    <text evidence="1">The sequence shown here is derived from an EMBL/GenBank/DDBJ whole genome shotgun (WGS) entry which is preliminary data.</text>
</comment>
<organism evidence="1 2">
    <name type="scientific">Streptosporangium brasiliense</name>
    <dbReference type="NCBI Taxonomy" id="47480"/>
    <lineage>
        <taxon>Bacteria</taxon>
        <taxon>Bacillati</taxon>
        <taxon>Actinomycetota</taxon>
        <taxon>Actinomycetes</taxon>
        <taxon>Streptosporangiales</taxon>
        <taxon>Streptosporangiaceae</taxon>
        <taxon>Streptosporangium</taxon>
    </lineage>
</organism>
<reference evidence="1 2" key="1">
    <citation type="submission" date="2023-07" db="EMBL/GenBank/DDBJ databases">
        <title>Sequencing the genomes of 1000 actinobacteria strains.</title>
        <authorList>
            <person name="Klenk H.-P."/>
        </authorList>
    </citation>
    <scope>NUCLEOTIDE SEQUENCE [LARGE SCALE GENOMIC DNA]</scope>
    <source>
        <strain evidence="1 2">DSM 44109</strain>
    </source>
</reference>
<sequence>MLEEPAEFPIESSPHTAYRETSMGVFTALAERIGTDCRWPRALHDRLSRVGLVGVEMDVAHSVVGGDRPMSRFWKLTIDQLAPALQAIDGITAAMIDETRARLSDPDFRDLGMATIAVWGRRPGVLAQGHA</sequence>
<proteinExistence type="predicted"/>
<evidence type="ECO:0008006" key="3">
    <source>
        <dbReference type="Google" id="ProtNLM"/>
    </source>
</evidence>
<dbReference type="EMBL" id="JAUSRB010000002">
    <property type="protein sequence ID" value="MDP9863671.1"/>
    <property type="molecule type" value="Genomic_DNA"/>
</dbReference>
<gene>
    <name evidence="1" type="ORF">J2S55_002937</name>
</gene>
<protein>
    <recommendedName>
        <fullName evidence="3">Methyltransferase</fullName>
    </recommendedName>
</protein>